<name>A0A8H3DC87_9AGAM</name>
<sequence length="850" mass="97006">PRQSDEDWLPGEFNHEAEDDDDDSIGGMRSDDGVEDELIEELLERQRGNMLLPRGWEQTLHSFQEQALFGAAARGRYRADLENAFFSPELLSCLTGYFWLSASRSSRQPFNMVILDPFLLDGLHNSTTRARDFWHRQELWRDTKPEKVFLVLNQDMLVLDQSAVWYILEMTVDTEGTSLDIYVPNGASMSRIEMTIQSLLHDISPHFAIPASLEAIRTTSIHFVNLTCEDGSLDISSRSALAALHLLCVKLLACHSGTLHIPTMLNSIRQFYKRDMLNKSPLAPHLPWAGICQPNGTLYGHQLIQDQQEWRMQSPSVSESEESEVINGGLHRDMVAQPEPVHSSDRDRMQEFFLELRRTESAHPQGILEKTVGRSFDDLEEALLLRLPPGQNVPSVIPAQDRDLTLGELVEQFRNAGGGAKNRRQILTGITPNLSGHLHLDWCKEAEIPDCDWFLASTDVDSLSLTAWDPEVCMDINVYPYPDRRRSLNRSNGLTVNLPDGKLIPMHQCPNVCFATIGSNNQFQVNIFFPGRREPSPGPNRRYRNFANEEELTALYDRIFLPTLHHIERQVPRKLHQLYLSVLQSLPSSYLAMEKLCVIGGGRAFLPRKIPREIINLVFPAMRTIVNSNPDLASYRGYFFHIYGINLKQVGFNVHGRAGNNAMQHIFEMYPIVPWWKQNPHDIIADIGLEIHLDPSLLPERLYPYTLLWNQKQMQALVRHSWRLTREDPYCHSADVGGFTVQPRGKLLHGAIKYQVYLKDKVETYVDSERSVGANFTINHALSGAKTFASQWEAFQTVYRIPKCYGVRAEWRLTIWGAMHILRRDPMDLVQNMAQAGAIVSRPFVTQMIP</sequence>
<evidence type="ECO:0000313" key="2">
    <source>
        <dbReference type="EMBL" id="CAE6517332.1"/>
    </source>
</evidence>
<comment type="caution">
    <text evidence="2">The sequence shown here is derived from an EMBL/GenBank/DDBJ whole genome shotgun (WGS) entry which is preliminary data.</text>
</comment>
<dbReference type="Proteomes" id="UP000663850">
    <property type="component" value="Unassembled WGS sequence"/>
</dbReference>
<accession>A0A8H3DC87</accession>
<organism evidence="2 3">
    <name type="scientific">Rhizoctonia solani</name>
    <dbReference type="NCBI Taxonomy" id="456999"/>
    <lineage>
        <taxon>Eukaryota</taxon>
        <taxon>Fungi</taxon>
        <taxon>Dikarya</taxon>
        <taxon>Basidiomycota</taxon>
        <taxon>Agaricomycotina</taxon>
        <taxon>Agaricomycetes</taxon>
        <taxon>Cantharellales</taxon>
        <taxon>Ceratobasidiaceae</taxon>
        <taxon>Rhizoctonia</taxon>
    </lineage>
</organism>
<evidence type="ECO:0000256" key="1">
    <source>
        <dbReference type="SAM" id="MobiDB-lite"/>
    </source>
</evidence>
<protein>
    <submittedName>
        <fullName evidence="2">Uncharacterized protein</fullName>
    </submittedName>
</protein>
<gene>
    <name evidence="2" type="ORF">RDB_LOCUS113814</name>
</gene>
<feature type="non-terminal residue" evidence="2">
    <location>
        <position position="1"/>
    </location>
</feature>
<reference evidence="2" key="1">
    <citation type="submission" date="2021-01" db="EMBL/GenBank/DDBJ databases">
        <authorList>
            <person name="Kaushik A."/>
        </authorList>
    </citation>
    <scope>NUCLEOTIDE SEQUENCE</scope>
    <source>
        <strain evidence="2">Type strain: AG8-Rh-89/</strain>
    </source>
</reference>
<proteinExistence type="predicted"/>
<evidence type="ECO:0000313" key="3">
    <source>
        <dbReference type="Proteomes" id="UP000663850"/>
    </source>
</evidence>
<feature type="region of interest" description="Disordered" evidence="1">
    <location>
        <begin position="1"/>
        <end position="31"/>
    </location>
</feature>
<dbReference type="AlphaFoldDB" id="A0A8H3DC87"/>
<dbReference type="EMBL" id="CAJMWZ010006184">
    <property type="protein sequence ID" value="CAE6517332.1"/>
    <property type="molecule type" value="Genomic_DNA"/>
</dbReference>